<dbReference type="CDD" id="cd00086">
    <property type="entry name" value="homeodomain"/>
    <property type="match status" value="2"/>
</dbReference>
<evidence type="ECO:0000313" key="18">
    <source>
        <dbReference type="Proteomes" id="UP000828390"/>
    </source>
</evidence>
<dbReference type="SUPFAM" id="SSF57667">
    <property type="entry name" value="beta-beta-alpha zinc fingers"/>
    <property type="match status" value="1"/>
</dbReference>
<feature type="compositionally biased region" description="Low complexity" evidence="14">
    <location>
        <begin position="357"/>
        <end position="366"/>
    </location>
</feature>
<feature type="domain" description="Homeobox" evidence="15">
    <location>
        <begin position="445"/>
        <end position="505"/>
    </location>
</feature>
<feature type="region of interest" description="Disordered" evidence="14">
    <location>
        <begin position="89"/>
        <end position="119"/>
    </location>
</feature>
<evidence type="ECO:0000259" key="15">
    <source>
        <dbReference type="PROSITE" id="PS50071"/>
    </source>
</evidence>
<keyword evidence="2" id="KW-0479">Metal-binding</keyword>
<evidence type="ECO:0000256" key="11">
    <source>
        <dbReference type="PROSITE-ProRule" id="PRU00042"/>
    </source>
</evidence>
<dbReference type="InterPro" id="IPR036236">
    <property type="entry name" value="Znf_C2H2_sf"/>
</dbReference>
<reference evidence="17" key="2">
    <citation type="submission" date="2020-11" db="EMBL/GenBank/DDBJ databases">
        <authorList>
            <person name="McCartney M.A."/>
            <person name="Auch B."/>
            <person name="Kono T."/>
            <person name="Mallez S."/>
            <person name="Becker A."/>
            <person name="Gohl D.M."/>
            <person name="Silverstein K.A.T."/>
            <person name="Koren S."/>
            <person name="Bechman K.B."/>
            <person name="Herman A."/>
            <person name="Abrahante J.E."/>
            <person name="Garbe J."/>
        </authorList>
    </citation>
    <scope>NUCLEOTIDE SEQUENCE</scope>
    <source>
        <strain evidence="17">Duluth1</strain>
        <tissue evidence="17">Whole animal</tissue>
    </source>
</reference>
<dbReference type="Proteomes" id="UP000828390">
    <property type="component" value="Unassembled WGS sequence"/>
</dbReference>
<dbReference type="PROSITE" id="PS50157">
    <property type="entry name" value="ZINC_FINGER_C2H2_2"/>
    <property type="match status" value="1"/>
</dbReference>
<comment type="caution">
    <text evidence="17">The sequence shown here is derived from an EMBL/GenBank/DDBJ whole genome shotgun (WGS) entry which is preliminary data.</text>
</comment>
<feature type="region of interest" description="Disordered" evidence="14">
    <location>
        <begin position="410"/>
        <end position="449"/>
    </location>
</feature>
<reference evidence="17" key="1">
    <citation type="journal article" date="2019" name="bioRxiv">
        <title>The Genome of the Zebra Mussel, Dreissena polymorpha: A Resource for Invasive Species Research.</title>
        <authorList>
            <person name="McCartney M.A."/>
            <person name="Auch B."/>
            <person name="Kono T."/>
            <person name="Mallez S."/>
            <person name="Zhang Y."/>
            <person name="Obille A."/>
            <person name="Becker A."/>
            <person name="Abrahante J.E."/>
            <person name="Garbe J."/>
            <person name="Badalamenti J.P."/>
            <person name="Herman A."/>
            <person name="Mangelson H."/>
            <person name="Liachko I."/>
            <person name="Sullivan S."/>
            <person name="Sone E.D."/>
            <person name="Koren S."/>
            <person name="Silverstein K.A.T."/>
            <person name="Beckman K.B."/>
            <person name="Gohl D.M."/>
        </authorList>
    </citation>
    <scope>NUCLEOTIDE SEQUENCE</scope>
    <source>
        <strain evidence="17">Duluth1</strain>
        <tissue evidence="17">Whole animal</tissue>
    </source>
</reference>
<evidence type="ECO:0000256" key="5">
    <source>
        <dbReference type="ARBA" id="ARBA00022833"/>
    </source>
</evidence>
<organism evidence="17 18">
    <name type="scientific">Dreissena polymorpha</name>
    <name type="common">Zebra mussel</name>
    <name type="synonym">Mytilus polymorpha</name>
    <dbReference type="NCBI Taxonomy" id="45954"/>
    <lineage>
        <taxon>Eukaryota</taxon>
        <taxon>Metazoa</taxon>
        <taxon>Spiralia</taxon>
        <taxon>Lophotrochozoa</taxon>
        <taxon>Mollusca</taxon>
        <taxon>Bivalvia</taxon>
        <taxon>Autobranchia</taxon>
        <taxon>Heteroconchia</taxon>
        <taxon>Euheterodonta</taxon>
        <taxon>Imparidentia</taxon>
        <taxon>Neoheterodontei</taxon>
        <taxon>Myida</taxon>
        <taxon>Dreissenoidea</taxon>
        <taxon>Dreissenidae</taxon>
        <taxon>Dreissena</taxon>
    </lineage>
</organism>
<dbReference type="PROSITE" id="PS00027">
    <property type="entry name" value="HOMEOBOX_1"/>
    <property type="match status" value="1"/>
</dbReference>
<feature type="region of interest" description="Disordered" evidence="14">
    <location>
        <begin position="299"/>
        <end position="388"/>
    </location>
</feature>
<protein>
    <submittedName>
        <fullName evidence="17">Uncharacterized protein</fullName>
    </submittedName>
</protein>
<feature type="domain" description="C2H2-type" evidence="16">
    <location>
        <begin position="48"/>
        <end position="70"/>
    </location>
</feature>
<feature type="compositionally biased region" description="Low complexity" evidence="14">
    <location>
        <begin position="427"/>
        <end position="442"/>
    </location>
</feature>
<evidence type="ECO:0000256" key="2">
    <source>
        <dbReference type="ARBA" id="ARBA00022723"/>
    </source>
</evidence>
<feature type="DNA-binding region" description="Homeobox" evidence="12">
    <location>
        <begin position="447"/>
        <end position="506"/>
    </location>
</feature>
<dbReference type="GO" id="GO:0000978">
    <property type="term" value="F:RNA polymerase II cis-regulatory region sequence-specific DNA binding"/>
    <property type="evidence" value="ECO:0007669"/>
    <property type="project" value="TreeGrafter"/>
</dbReference>
<dbReference type="SMART" id="SM00451">
    <property type="entry name" value="ZnF_U1"/>
    <property type="match status" value="2"/>
</dbReference>
<evidence type="ECO:0000256" key="8">
    <source>
        <dbReference type="ARBA" id="ARBA00023155"/>
    </source>
</evidence>
<feature type="region of interest" description="Disordered" evidence="14">
    <location>
        <begin position="611"/>
        <end position="649"/>
    </location>
</feature>
<feature type="compositionally biased region" description="Polar residues" evidence="14">
    <location>
        <begin position="8"/>
        <end position="43"/>
    </location>
</feature>
<evidence type="ECO:0000259" key="16">
    <source>
        <dbReference type="PROSITE" id="PS50157"/>
    </source>
</evidence>
<dbReference type="PROSITE" id="PS00028">
    <property type="entry name" value="ZINC_FINGER_C2H2_1"/>
    <property type="match status" value="3"/>
</dbReference>
<dbReference type="SMART" id="SM00389">
    <property type="entry name" value="HOX"/>
    <property type="match status" value="2"/>
</dbReference>
<dbReference type="InterPro" id="IPR001356">
    <property type="entry name" value="HD"/>
</dbReference>
<dbReference type="InterPro" id="IPR009057">
    <property type="entry name" value="Homeodomain-like_sf"/>
</dbReference>
<keyword evidence="5" id="KW-0862">Zinc</keyword>
<dbReference type="Gene3D" id="1.10.10.60">
    <property type="entry name" value="Homeodomain-like"/>
    <property type="match status" value="2"/>
</dbReference>
<evidence type="ECO:0000256" key="10">
    <source>
        <dbReference type="ARBA" id="ARBA00023242"/>
    </source>
</evidence>
<evidence type="ECO:0000256" key="12">
    <source>
        <dbReference type="PROSITE-ProRule" id="PRU00108"/>
    </source>
</evidence>
<keyword evidence="18" id="KW-1185">Reference proteome</keyword>
<evidence type="ECO:0000256" key="9">
    <source>
        <dbReference type="ARBA" id="ARBA00023163"/>
    </source>
</evidence>
<keyword evidence="9" id="KW-0804">Transcription</keyword>
<dbReference type="GO" id="GO:0008270">
    <property type="term" value="F:zinc ion binding"/>
    <property type="evidence" value="ECO:0007669"/>
    <property type="project" value="UniProtKB-KW"/>
</dbReference>
<evidence type="ECO:0000313" key="17">
    <source>
        <dbReference type="EMBL" id="KAH3774395.1"/>
    </source>
</evidence>
<evidence type="ECO:0000256" key="14">
    <source>
        <dbReference type="SAM" id="MobiDB-lite"/>
    </source>
</evidence>
<feature type="compositionally biased region" description="Basic and acidic residues" evidence="14">
    <location>
        <begin position="620"/>
        <end position="645"/>
    </location>
</feature>
<accession>A0A9D4IHJ1</accession>
<dbReference type="PANTHER" id="PTHR45891:SF3">
    <property type="entry name" value="ZINC FINGER PROTEIN 2"/>
    <property type="match status" value="1"/>
</dbReference>
<dbReference type="PANTHER" id="PTHR45891">
    <property type="entry name" value="ZINC FINGER HOMEOBOX PROTEIN"/>
    <property type="match status" value="1"/>
</dbReference>
<sequence>MLSDDSDSMSNVTSLDNTAFSDSESECSNMGRSKELNSSSNSDGSKKFHCEKCDVSFSQYDQYREHQSFHNMYMNSAFGMLQNMAANSSNMHGMSDQSPIKRKYEDDQDDDHDQPKDKRLRTTILPEQLDYLYQKYQIDCNPSRKQLEAISKDVGLKKRVVQVWFQNTRARERKGQYRAHQQLIHKRCPICRALFRAKSALESHLATKHPEEMAKGDINIDAIPDAAIESPVPSSSGMVPPSPDYSKLLAPPAMQGLLPYMPPVSLGGLAFPPMPDPIQMSMKQFYEDSFKKYISELSSTSHTPVPVKPMAHEYTSTPKKIETRVSLAEDDAPLDLSKPLKMSTQSVGEKNREGPTSQSSFSSEQSSGERLAPERERVRQNSGRNSVHSILGSAVDQSYMMNRFNQDQAIHHGGDHDEELSNLSNMSGSPASPSHSQSQSGPGSTGGKRYRTQMTSLQVRIMKQIFQDYKTPTMAECEMLGRVIGLQKRVVQVWFQNARAKEKKAKLNMKSYGSEADFPKPPEECTLCNFKYSHKYTIQDHIFTKKHIDKVREFIQTQSDAEREMSNSVSSMGGVSGLMHTSQSNDVDQMRKIMEEVNSQSQLHSMTGMNFLPPEFLQGSKKESTPKESEKSSRKTEGSSRKENNKMGMADFGHLQGMFGGMMPGMDPGMFPYMYTGLPGFFPGLPSLPPGMMPGADQLLGFDPMTYGTPLPLLQIPAQAIKDVSSKLSEPMAKIGQYTQDCKSISSLRSMVSGVDYSLAQEATVDVGYICKKCHMVYPAKDACIAHQRLMCFPGGKIPEGVNITLKLEQIQYECKLCSEKVSMVQEFKSHCDTEGHKTKLAVYQQQRHGSSGATTKSSAPSTH</sequence>
<gene>
    <name evidence="17" type="ORF">DPMN_175777</name>
</gene>
<feature type="region of interest" description="Disordered" evidence="14">
    <location>
        <begin position="844"/>
        <end position="864"/>
    </location>
</feature>
<dbReference type="InterPro" id="IPR003604">
    <property type="entry name" value="Matrin/U1-like-C_Znf_C2H2"/>
</dbReference>
<dbReference type="InterPro" id="IPR051968">
    <property type="entry name" value="ZnFinger_Homeobox_TR"/>
</dbReference>
<dbReference type="InterPro" id="IPR013087">
    <property type="entry name" value="Znf_C2H2_type"/>
</dbReference>
<keyword evidence="6" id="KW-0805">Transcription regulation</keyword>
<dbReference type="GO" id="GO:0000981">
    <property type="term" value="F:DNA-binding transcription factor activity, RNA polymerase II-specific"/>
    <property type="evidence" value="ECO:0007669"/>
    <property type="project" value="InterPro"/>
</dbReference>
<dbReference type="PROSITE" id="PS50071">
    <property type="entry name" value="HOMEOBOX_2"/>
    <property type="match status" value="2"/>
</dbReference>
<evidence type="ECO:0000256" key="1">
    <source>
        <dbReference type="ARBA" id="ARBA00004123"/>
    </source>
</evidence>
<dbReference type="InterPro" id="IPR017970">
    <property type="entry name" value="Homeobox_CS"/>
</dbReference>
<feature type="DNA-binding region" description="Homeobox" evidence="12">
    <location>
        <begin position="117"/>
        <end position="176"/>
    </location>
</feature>
<feature type="compositionally biased region" description="Polar residues" evidence="14">
    <location>
        <begin position="89"/>
        <end position="98"/>
    </location>
</feature>
<proteinExistence type="predicted"/>
<evidence type="ECO:0000256" key="6">
    <source>
        <dbReference type="ARBA" id="ARBA00023015"/>
    </source>
</evidence>
<evidence type="ECO:0000256" key="3">
    <source>
        <dbReference type="ARBA" id="ARBA00022737"/>
    </source>
</evidence>
<dbReference type="SUPFAM" id="SSF46689">
    <property type="entry name" value="Homeodomain-like"/>
    <property type="match status" value="2"/>
</dbReference>
<dbReference type="Pfam" id="PF00046">
    <property type="entry name" value="Homeodomain"/>
    <property type="match status" value="2"/>
</dbReference>
<dbReference type="AlphaFoldDB" id="A0A9D4IHJ1"/>
<dbReference type="SMART" id="SM00355">
    <property type="entry name" value="ZnF_C2H2"/>
    <property type="match status" value="5"/>
</dbReference>
<dbReference type="GO" id="GO:0005634">
    <property type="term" value="C:nucleus"/>
    <property type="evidence" value="ECO:0007669"/>
    <property type="project" value="UniProtKB-SubCell"/>
</dbReference>
<dbReference type="EMBL" id="JAIWYP010000009">
    <property type="protein sequence ID" value="KAH3774395.1"/>
    <property type="molecule type" value="Genomic_DNA"/>
</dbReference>
<keyword evidence="4 11" id="KW-0863">Zinc-finger</keyword>
<name>A0A9D4IHJ1_DREPO</name>
<keyword evidence="10 12" id="KW-0539">Nucleus</keyword>
<evidence type="ECO:0000256" key="13">
    <source>
        <dbReference type="RuleBase" id="RU000682"/>
    </source>
</evidence>
<keyword evidence="3" id="KW-0677">Repeat</keyword>
<keyword evidence="8 12" id="KW-0371">Homeobox</keyword>
<evidence type="ECO:0000256" key="7">
    <source>
        <dbReference type="ARBA" id="ARBA00023125"/>
    </source>
</evidence>
<evidence type="ECO:0000256" key="4">
    <source>
        <dbReference type="ARBA" id="ARBA00022771"/>
    </source>
</evidence>
<feature type="region of interest" description="Disordered" evidence="14">
    <location>
        <begin position="1"/>
        <end position="46"/>
    </location>
</feature>
<keyword evidence="7 12" id="KW-0238">DNA-binding</keyword>
<feature type="domain" description="Homeobox" evidence="15">
    <location>
        <begin position="115"/>
        <end position="175"/>
    </location>
</feature>
<comment type="subcellular location">
    <subcellularLocation>
        <location evidence="1 12 13">Nucleus</location>
    </subcellularLocation>
</comment>